<accession>A0AAN6GG86</accession>
<reference evidence="5" key="1">
    <citation type="journal article" date="2023" name="PhytoFront">
        <title>Draft Genome Resources of Seven Strains of Tilletia horrida, Causal Agent of Kernel Smut of Rice.</title>
        <authorList>
            <person name="Khanal S."/>
            <person name="Antony Babu S."/>
            <person name="Zhou X.G."/>
        </authorList>
    </citation>
    <scope>NUCLEOTIDE SEQUENCE</scope>
    <source>
        <strain evidence="5">TX3</strain>
    </source>
</reference>
<dbReference type="PANTHER" id="PTHR43477">
    <property type="entry name" value="DIHYDROANTICAPSIN 7-DEHYDROGENASE"/>
    <property type="match status" value="1"/>
</dbReference>
<evidence type="ECO:0000256" key="1">
    <source>
        <dbReference type="ARBA" id="ARBA00006484"/>
    </source>
</evidence>
<evidence type="ECO:0000256" key="3">
    <source>
        <dbReference type="ARBA" id="ARBA00023002"/>
    </source>
</evidence>
<dbReference type="EMBL" id="JAPDMQ010000022">
    <property type="protein sequence ID" value="KAK0539914.1"/>
    <property type="molecule type" value="Genomic_DNA"/>
</dbReference>
<dbReference type="InterPro" id="IPR002347">
    <property type="entry name" value="SDR_fam"/>
</dbReference>
<evidence type="ECO:0000256" key="4">
    <source>
        <dbReference type="SAM" id="MobiDB-lite"/>
    </source>
</evidence>
<evidence type="ECO:0000256" key="2">
    <source>
        <dbReference type="ARBA" id="ARBA00022857"/>
    </source>
</evidence>
<dbReference type="CDD" id="cd05233">
    <property type="entry name" value="SDR_c"/>
    <property type="match status" value="1"/>
</dbReference>
<comment type="caution">
    <text evidence="5">The sequence shown here is derived from an EMBL/GenBank/DDBJ whole genome shotgun (WGS) entry which is preliminary data.</text>
</comment>
<dbReference type="InterPro" id="IPR051122">
    <property type="entry name" value="SDR_DHRS6-like"/>
</dbReference>
<dbReference type="PRINTS" id="PR00081">
    <property type="entry name" value="GDHRDH"/>
</dbReference>
<dbReference type="Gene3D" id="3.40.50.720">
    <property type="entry name" value="NAD(P)-binding Rossmann-like Domain"/>
    <property type="match status" value="1"/>
</dbReference>
<feature type="region of interest" description="Disordered" evidence="4">
    <location>
        <begin position="250"/>
        <end position="274"/>
    </location>
</feature>
<keyword evidence="2" id="KW-0521">NADP</keyword>
<dbReference type="GO" id="GO:0016491">
    <property type="term" value="F:oxidoreductase activity"/>
    <property type="evidence" value="ECO:0007669"/>
    <property type="project" value="UniProtKB-KW"/>
</dbReference>
<evidence type="ECO:0008006" key="7">
    <source>
        <dbReference type="Google" id="ProtNLM"/>
    </source>
</evidence>
<dbReference type="InterPro" id="IPR036291">
    <property type="entry name" value="NAD(P)-bd_dom_sf"/>
</dbReference>
<keyword evidence="3" id="KW-0560">Oxidoreductase</keyword>
<dbReference type="AlphaFoldDB" id="A0AAN6GG86"/>
<gene>
    <name evidence="5" type="ORF">OC842_000730</name>
</gene>
<proteinExistence type="inferred from homology"/>
<dbReference type="PANTHER" id="PTHR43477:SF1">
    <property type="entry name" value="DIHYDROANTICAPSIN 7-DEHYDROGENASE"/>
    <property type="match status" value="1"/>
</dbReference>
<name>A0AAN6GG86_9BASI</name>
<dbReference type="Proteomes" id="UP001176521">
    <property type="component" value="Unassembled WGS sequence"/>
</dbReference>
<protein>
    <recommendedName>
        <fullName evidence="7">NAD(P)-binding protein</fullName>
    </recommendedName>
</protein>
<sequence length="274" mass="28999">MPAPKYSTNLSGVKVVIIGGSSGIGFAVAQHLIEDGACVVLGSRTQAKIDSAIARLSDGAVQYNADAERVRGWTVDVTGPEAETSLQAFFGKVGRFDHLVFTAGELLVASLESATYDSILHLCNLRLVSSILAVKTAVYGGYIKDGGSITLTSGSVYKDPMPNFAINAAVCGATVSFTRALAYDLSPRNVRVNAVSPGPVQTELIASVPAAMIEQLQSKFLTARIGQPEDLALSYVYFIKNPNVTGETLNNDSGSWASRPELPAQSKRSASPRW</sequence>
<dbReference type="Pfam" id="PF23441">
    <property type="entry name" value="SDR"/>
    <property type="match status" value="1"/>
</dbReference>
<dbReference type="SUPFAM" id="SSF51735">
    <property type="entry name" value="NAD(P)-binding Rossmann-fold domains"/>
    <property type="match status" value="1"/>
</dbReference>
<keyword evidence="6" id="KW-1185">Reference proteome</keyword>
<dbReference type="InterPro" id="IPR057571">
    <property type="entry name" value="SDR_PhqE-like"/>
</dbReference>
<comment type="similarity">
    <text evidence="1">Belongs to the short-chain dehydrogenases/reductases (SDR) family.</text>
</comment>
<evidence type="ECO:0000313" key="6">
    <source>
        <dbReference type="Proteomes" id="UP001176521"/>
    </source>
</evidence>
<evidence type="ECO:0000313" key="5">
    <source>
        <dbReference type="EMBL" id="KAK0539914.1"/>
    </source>
</evidence>
<organism evidence="5 6">
    <name type="scientific">Tilletia horrida</name>
    <dbReference type="NCBI Taxonomy" id="155126"/>
    <lineage>
        <taxon>Eukaryota</taxon>
        <taxon>Fungi</taxon>
        <taxon>Dikarya</taxon>
        <taxon>Basidiomycota</taxon>
        <taxon>Ustilaginomycotina</taxon>
        <taxon>Exobasidiomycetes</taxon>
        <taxon>Tilletiales</taxon>
        <taxon>Tilletiaceae</taxon>
        <taxon>Tilletia</taxon>
    </lineage>
</organism>